<proteinExistence type="predicted"/>
<organism evidence="1 2">
    <name type="scientific">Nocardiopsis sediminis</name>
    <dbReference type="NCBI Taxonomy" id="1778267"/>
    <lineage>
        <taxon>Bacteria</taxon>
        <taxon>Bacillati</taxon>
        <taxon>Actinomycetota</taxon>
        <taxon>Actinomycetes</taxon>
        <taxon>Streptosporangiales</taxon>
        <taxon>Nocardiopsidaceae</taxon>
        <taxon>Nocardiopsis</taxon>
    </lineage>
</organism>
<accession>A0ABV8FV24</accession>
<evidence type="ECO:0000313" key="1">
    <source>
        <dbReference type="EMBL" id="MFC3999767.1"/>
    </source>
</evidence>
<protein>
    <recommendedName>
        <fullName evidence="3">DUF222 domain-containing protein</fullName>
    </recommendedName>
</protein>
<dbReference type="EMBL" id="JBHSBH010000020">
    <property type="protein sequence ID" value="MFC3999767.1"/>
    <property type="molecule type" value="Genomic_DNA"/>
</dbReference>
<evidence type="ECO:0008006" key="3">
    <source>
        <dbReference type="Google" id="ProtNLM"/>
    </source>
</evidence>
<reference evidence="2" key="1">
    <citation type="journal article" date="2019" name="Int. J. Syst. Evol. Microbiol.">
        <title>The Global Catalogue of Microorganisms (GCM) 10K type strain sequencing project: providing services to taxonomists for standard genome sequencing and annotation.</title>
        <authorList>
            <consortium name="The Broad Institute Genomics Platform"/>
            <consortium name="The Broad Institute Genome Sequencing Center for Infectious Disease"/>
            <person name="Wu L."/>
            <person name="Ma J."/>
        </authorList>
    </citation>
    <scope>NUCLEOTIDE SEQUENCE [LARGE SCALE GENOMIC DNA]</scope>
    <source>
        <strain evidence="2">TBRC 1826</strain>
    </source>
</reference>
<dbReference type="RefSeq" id="WP_378538380.1">
    <property type="nucleotide sequence ID" value="NZ_JBHSBH010000020.1"/>
</dbReference>
<keyword evidence="2" id="KW-1185">Reference proteome</keyword>
<dbReference type="Proteomes" id="UP001595847">
    <property type="component" value="Unassembled WGS sequence"/>
</dbReference>
<sequence>MTTVDGGAERLVRAMGLLEECERRLWDHADTGDGIAGLIAEARRRYDEVERAIMPGDTGTAATIAIGRSMAAALDLRFCIDRAADLNSGWDWEWDGPPLGGMREEDHEGVSEPFARQAAEAARAALDADPDEERLGDFEWSDGSRVYGTVGNVCADADAMIAEGIGDLARNELRGMLKLVLEIHRPGRPIAEHDLIARIPGEKDGPLAIDWSDIPVEEALELPLPPGRPLRMDAKTCFYGSGQGWAAEEPAKYRTPF</sequence>
<name>A0ABV8FV24_9ACTN</name>
<evidence type="ECO:0000313" key="2">
    <source>
        <dbReference type="Proteomes" id="UP001595847"/>
    </source>
</evidence>
<comment type="caution">
    <text evidence="1">The sequence shown here is derived from an EMBL/GenBank/DDBJ whole genome shotgun (WGS) entry which is preliminary data.</text>
</comment>
<gene>
    <name evidence="1" type="ORF">ACFOVU_27890</name>
</gene>